<dbReference type="InterPro" id="IPR004108">
    <property type="entry name" value="Fe_hydrogenase_lsu_C"/>
</dbReference>
<dbReference type="CDD" id="cd00130">
    <property type="entry name" value="PAS"/>
    <property type="match status" value="1"/>
</dbReference>
<proteinExistence type="predicted"/>
<name>A0A645AY68_9ZZZZ</name>
<evidence type="ECO:0000256" key="1">
    <source>
        <dbReference type="ARBA" id="ARBA00022485"/>
    </source>
</evidence>
<dbReference type="Pfam" id="PF02906">
    <property type="entry name" value="Fe_hyd_lg_C"/>
    <property type="match status" value="1"/>
</dbReference>
<gene>
    <name evidence="6" type="ORF">SDC9_104083</name>
</gene>
<evidence type="ECO:0000259" key="5">
    <source>
        <dbReference type="PROSITE" id="PS51656"/>
    </source>
</evidence>
<keyword evidence="1" id="KW-0004">4Fe-4S</keyword>
<protein>
    <recommendedName>
        <fullName evidence="5">4Fe-4S domain-containing protein</fullName>
    </recommendedName>
</protein>
<keyword evidence="2" id="KW-0479">Metal-binding</keyword>
<evidence type="ECO:0000256" key="2">
    <source>
        <dbReference type="ARBA" id="ARBA00022723"/>
    </source>
</evidence>
<dbReference type="Gene3D" id="3.30.450.20">
    <property type="entry name" value="PAS domain"/>
    <property type="match status" value="1"/>
</dbReference>
<dbReference type="AlphaFoldDB" id="A0A645AY68"/>
<accession>A0A645AY68</accession>
<dbReference type="SMART" id="SM00091">
    <property type="entry name" value="PAS"/>
    <property type="match status" value="1"/>
</dbReference>
<dbReference type="PROSITE" id="PS51656">
    <property type="entry name" value="4FE4S"/>
    <property type="match status" value="1"/>
</dbReference>
<sequence length="325" mass="36226">MGGILKTMDIPETGHTCLSVDGTENCRAALEDIAAGNIKNCFLEMSACAGSCIGGPVMEKYNNSPVRHYQAVTTYAGKRDFAVDSLSEGALTRRHGYIGVPNVVPSESEIREILAKTGKLKPEDELNCGSCGYNTCREKAIAVYRGKADISMCLPFLMEKTERFSNNILRHTPNGILVVNEDLEVQQVNAAAMSMLHIRQEGDVLGEQLIRIMDPQPFLNALDNGKSIREQRDYYAEYNKYLELTIVHDRTTHILIAILRDVTTEEESRREKELISRQTVEIADRVVEKQMRVVQEIASLLGETTAETKIALTKLKESITNAENE</sequence>
<dbReference type="SUPFAM" id="SSF55785">
    <property type="entry name" value="PYP-like sensor domain (PAS domain)"/>
    <property type="match status" value="1"/>
</dbReference>
<comment type="caution">
    <text evidence="6">The sequence shown here is derived from an EMBL/GenBank/DDBJ whole genome shotgun (WGS) entry which is preliminary data.</text>
</comment>
<evidence type="ECO:0000256" key="4">
    <source>
        <dbReference type="ARBA" id="ARBA00023014"/>
    </source>
</evidence>
<keyword evidence="3" id="KW-0408">Iron</keyword>
<reference evidence="6" key="1">
    <citation type="submission" date="2019-08" db="EMBL/GenBank/DDBJ databases">
        <authorList>
            <person name="Kucharzyk K."/>
            <person name="Murdoch R.W."/>
            <person name="Higgins S."/>
            <person name="Loffler F."/>
        </authorList>
    </citation>
    <scope>NUCLEOTIDE SEQUENCE</scope>
</reference>
<dbReference type="InterPro" id="IPR035965">
    <property type="entry name" value="PAS-like_dom_sf"/>
</dbReference>
<dbReference type="Pfam" id="PF13426">
    <property type="entry name" value="PAS_9"/>
    <property type="match status" value="1"/>
</dbReference>
<evidence type="ECO:0000256" key="3">
    <source>
        <dbReference type="ARBA" id="ARBA00023004"/>
    </source>
</evidence>
<dbReference type="Pfam" id="PF04060">
    <property type="entry name" value="FeS"/>
    <property type="match status" value="1"/>
</dbReference>
<feature type="domain" description="4Fe-4S" evidence="5">
    <location>
        <begin position="109"/>
        <end position="170"/>
    </location>
</feature>
<dbReference type="SUPFAM" id="SSF53920">
    <property type="entry name" value="Fe-only hydrogenase"/>
    <property type="match status" value="1"/>
</dbReference>
<dbReference type="Gene3D" id="1.10.15.40">
    <property type="entry name" value="Electron transport complex subunit B, putative Fe-S cluster"/>
    <property type="match status" value="1"/>
</dbReference>
<dbReference type="InterPro" id="IPR009016">
    <property type="entry name" value="Fe_hydrogenase"/>
</dbReference>
<keyword evidence="4" id="KW-0411">Iron-sulfur</keyword>
<organism evidence="6">
    <name type="scientific">bioreactor metagenome</name>
    <dbReference type="NCBI Taxonomy" id="1076179"/>
    <lineage>
        <taxon>unclassified sequences</taxon>
        <taxon>metagenomes</taxon>
        <taxon>ecological metagenomes</taxon>
    </lineage>
</organism>
<dbReference type="InterPro" id="IPR007202">
    <property type="entry name" value="4Fe-4S_dom"/>
</dbReference>
<evidence type="ECO:0000313" key="6">
    <source>
        <dbReference type="EMBL" id="MPM57261.1"/>
    </source>
</evidence>
<dbReference type="InterPro" id="IPR000014">
    <property type="entry name" value="PAS"/>
</dbReference>
<dbReference type="EMBL" id="VSSQ01016177">
    <property type="protein sequence ID" value="MPM57261.1"/>
    <property type="molecule type" value="Genomic_DNA"/>
</dbReference>
<dbReference type="GO" id="GO:0046872">
    <property type="term" value="F:metal ion binding"/>
    <property type="evidence" value="ECO:0007669"/>
    <property type="project" value="UniProtKB-KW"/>
</dbReference>
<dbReference type="GO" id="GO:0051539">
    <property type="term" value="F:4 iron, 4 sulfur cluster binding"/>
    <property type="evidence" value="ECO:0007669"/>
    <property type="project" value="UniProtKB-KW"/>
</dbReference>